<feature type="transmembrane region" description="Helical" evidence="1">
    <location>
        <begin position="133"/>
        <end position="160"/>
    </location>
</feature>
<feature type="transmembrane region" description="Helical" evidence="1">
    <location>
        <begin position="209"/>
        <end position="236"/>
    </location>
</feature>
<feature type="transmembrane region" description="Helical" evidence="1">
    <location>
        <begin position="81"/>
        <end position="102"/>
    </location>
</feature>
<dbReference type="HOGENOM" id="CLU_1154764_0_0_0"/>
<gene>
    <name evidence="2" type="ORF">L336_0373</name>
</gene>
<keyword evidence="3" id="KW-1185">Reference proteome</keyword>
<reference evidence="2 3" key="1">
    <citation type="journal article" date="2013" name="Nat. Biotechnol.">
        <title>Genome sequences of rare, uncultured bacteria obtained by differential coverage binning of multiple metagenomes.</title>
        <authorList>
            <person name="Albertsen M."/>
            <person name="Hugenholtz P."/>
            <person name="Skarshewski A."/>
            <person name="Nielsen K.L."/>
            <person name="Tyson G.W."/>
            <person name="Nielsen P.H."/>
        </authorList>
    </citation>
    <scope>NUCLEOTIDE SEQUENCE [LARGE SCALE GENOMIC DNA]</scope>
    <source>
        <strain evidence="2">TM71</strain>
    </source>
</reference>
<dbReference type="Proteomes" id="UP000013893">
    <property type="component" value="Chromosome"/>
</dbReference>
<feature type="transmembrane region" description="Helical" evidence="1">
    <location>
        <begin position="166"/>
        <end position="189"/>
    </location>
</feature>
<feature type="transmembrane region" description="Helical" evidence="1">
    <location>
        <begin position="6"/>
        <end position="32"/>
    </location>
</feature>
<evidence type="ECO:0000313" key="2">
    <source>
        <dbReference type="EMBL" id="AGL62081.1"/>
    </source>
</evidence>
<organism evidence="2 3">
    <name type="scientific">Candidatus Saccharimonas aalborgensis</name>
    <dbReference type="NCBI Taxonomy" id="1332188"/>
    <lineage>
        <taxon>Bacteria</taxon>
        <taxon>Candidatus Saccharimonadota</taxon>
        <taxon>Candidatus Saccharimonadia</taxon>
        <taxon>Candidatus Saccharimonadales</taxon>
        <taxon>Candidatus Saccharimonadaceae</taxon>
        <taxon>Candidatus Saccharimonas</taxon>
    </lineage>
</organism>
<dbReference type="KEGG" id="saal:L336_0373"/>
<dbReference type="RefSeq" id="WP_015641531.1">
    <property type="nucleotide sequence ID" value="NC_021219.1"/>
</dbReference>
<evidence type="ECO:0000256" key="1">
    <source>
        <dbReference type="SAM" id="Phobius"/>
    </source>
</evidence>
<protein>
    <recommendedName>
        <fullName evidence="4">Cytochrome C biogenesis protein transmembrane domain-containing protein</fullName>
    </recommendedName>
</protein>
<sequence>MDTYTSFAIIALAALIHASFQLSVSMLTLLGGHSLSRNVSRRRLLHLSSSFVVGTLVMTTLLLIMASYVSGTFARHGMSPFAWSIVSGLMMGLGVAVWLFYYRPGQGTALWIPRGMSRFLSDRTKTTTSGTEAFSLGLVSGISELVFIAASLVGAAFAIITLPSSFQLLGVALYVLISIAPLVTVYSLISSGTQISRIQRWRESNKQFLQYAAGSGLLILGFFTFVNEAIAASVILRGGL</sequence>
<evidence type="ECO:0000313" key="3">
    <source>
        <dbReference type="Proteomes" id="UP000013893"/>
    </source>
</evidence>
<name>R4PXZ2_9BACT</name>
<proteinExistence type="predicted"/>
<dbReference type="OrthoDB" id="9805169at2"/>
<dbReference type="AlphaFoldDB" id="R4PXZ2"/>
<dbReference type="STRING" id="1332188.L336_0373"/>
<evidence type="ECO:0008006" key="4">
    <source>
        <dbReference type="Google" id="ProtNLM"/>
    </source>
</evidence>
<keyword evidence="1" id="KW-0472">Membrane</keyword>
<keyword evidence="1" id="KW-0812">Transmembrane</keyword>
<keyword evidence="1" id="KW-1133">Transmembrane helix</keyword>
<feature type="transmembrane region" description="Helical" evidence="1">
    <location>
        <begin position="44"/>
        <end position="69"/>
    </location>
</feature>
<accession>R4PXZ2</accession>
<dbReference type="EMBL" id="CP005957">
    <property type="protein sequence ID" value="AGL62081.1"/>
    <property type="molecule type" value="Genomic_DNA"/>
</dbReference>